<evidence type="ECO:0000313" key="3">
    <source>
        <dbReference type="EMBL" id="KAK7029681.1"/>
    </source>
</evidence>
<evidence type="ECO:0000256" key="2">
    <source>
        <dbReference type="SAM" id="Phobius"/>
    </source>
</evidence>
<feature type="compositionally biased region" description="Low complexity" evidence="1">
    <location>
        <begin position="17"/>
        <end position="31"/>
    </location>
</feature>
<reference evidence="3 4" key="1">
    <citation type="submission" date="2024-01" db="EMBL/GenBank/DDBJ databases">
        <title>A draft genome for a cacao thread blight-causing isolate of Paramarasmius palmivorus.</title>
        <authorList>
            <person name="Baruah I.K."/>
            <person name="Bukari Y."/>
            <person name="Amoako-Attah I."/>
            <person name="Meinhardt L.W."/>
            <person name="Bailey B.A."/>
            <person name="Cohen S.P."/>
        </authorList>
    </citation>
    <scope>NUCLEOTIDE SEQUENCE [LARGE SCALE GENOMIC DNA]</scope>
    <source>
        <strain evidence="3 4">GH-12</strain>
    </source>
</reference>
<proteinExistence type="predicted"/>
<dbReference type="Proteomes" id="UP001383192">
    <property type="component" value="Unassembled WGS sequence"/>
</dbReference>
<evidence type="ECO:0000256" key="1">
    <source>
        <dbReference type="SAM" id="MobiDB-lite"/>
    </source>
</evidence>
<feature type="compositionally biased region" description="Low complexity" evidence="1">
    <location>
        <begin position="251"/>
        <end position="261"/>
    </location>
</feature>
<dbReference type="EMBL" id="JAYKXP010000080">
    <property type="protein sequence ID" value="KAK7029681.1"/>
    <property type="molecule type" value="Genomic_DNA"/>
</dbReference>
<feature type="region of interest" description="Disordered" evidence="1">
    <location>
        <begin position="1"/>
        <end position="74"/>
    </location>
</feature>
<feature type="transmembrane region" description="Helical" evidence="2">
    <location>
        <begin position="284"/>
        <end position="307"/>
    </location>
</feature>
<sequence>MLPSQSATPRPARPLHSTSSSAISSIPKSSTEFGLIDDVHTRTRRSTSTTTRSSPLNPNSGGSLSPGNTASTRQSYLSHRASFTNVFRIPSEESRALSMYVPPSSASITSPSRSSTPSTLAPTPGPHRASMILYRLAADEYDPSSPHSEAGLLPPPRFRQSYHSGNKRDSIISTSGVSSSGDSFVSLASDSKYPVAGSERGLVPYAYDPDEVDDRVDDIDAEEGEDWFFEDEYNEARWNEKMKRSLDSNPSSTSDATASASGMRNGPRGRRQANKTALLSSRGMVNLFGLLLLIVGLLALFVVYPVVSFYHHDGRNALITGNTRINSTGQADNDSGDIAPAPNVRPAKGVVDVLGRRHDDSDLDSSENLVQRWLDSLSLRSEDTRVRFARHQE</sequence>
<keyword evidence="2" id="KW-1133">Transmembrane helix</keyword>
<feature type="compositionally biased region" description="Polar residues" evidence="1">
    <location>
        <begin position="55"/>
        <end position="74"/>
    </location>
</feature>
<protein>
    <submittedName>
        <fullName evidence="3">Uncharacterized protein</fullName>
    </submittedName>
</protein>
<feature type="region of interest" description="Disordered" evidence="1">
    <location>
        <begin position="102"/>
        <end position="127"/>
    </location>
</feature>
<feature type="region of interest" description="Disordered" evidence="1">
    <location>
        <begin position="242"/>
        <end position="273"/>
    </location>
</feature>
<evidence type="ECO:0000313" key="4">
    <source>
        <dbReference type="Proteomes" id="UP001383192"/>
    </source>
</evidence>
<feature type="compositionally biased region" description="Low complexity" evidence="1">
    <location>
        <begin position="171"/>
        <end position="180"/>
    </location>
</feature>
<organism evidence="3 4">
    <name type="scientific">Paramarasmius palmivorus</name>
    <dbReference type="NCBI Taxonomy" id="297713"/>
    <lineage>
        <taxon>Eukaryota</taxon>
        <taxon>Fungi</taxon>
        <taxon>Dikarya</taxon>
        <taxon>Basidiomycota</taxon>
        <taxon>Agaricomycotina</taxon>
        <taxon>Agaricomycetes</taxon>
        <taxon>Agaricomycetidae</taxon>
        <taxon>Agaricales</taxon>
        <taxon>Marasmiineae</taxon>
        <taxon>Marasmiaceae</taxon>
        <taxon>Paramarasmius</taxon>
    </lineage>
</organism>
<keyword evidence="2" id="KW-0812">Transmembrane</keyword>
<name>A0AAW0BS62_9AGAR</name>
<feature type="compositionally biased region" description="Low complexity" evidence="1">
    <location>
        <begin position="102"/>
        <end position="122"/>
    </location>
</feature>
<accession>A0AAW0BS62</accession>
<feature type="region of interest" description="Disordered" evidence="1">
    <location>
        <begin position="142"/>
        <end position="180"/>
    </location>
</feature>
<dbReference type="AlphaFoldDB" id="A0AAW0BS62"/>
<comment type="caution">
    <text evidence="3">The sequence shown here is derived from an EMBL/GenBank/DDBJ whole genome shotgun (WGS) entry which is preliminary data.</text>
</comment>
<keyword evidence="2" id="KW-0472">Membrane</keyword>
<keyword evidence="4" id="KW-1185">Reference proteome</keyword>
<gene>
    <name evidence="3" type="ORF">VNI00_014379</name>
</gene>